<dbReference type="AlphaFoldDB" id="A0A327ML22"/>
<comment type="subcellular location">
    <subcellularLocation>
        <location evidence="1 14">Cell membrane</location>
        <topology evidence="1 14">Multi-pass membrane protein</topology>
    </subcellularLocation>
</comment>
<dbReference type="Gene3D" id="1.10.357.140">
    <property type="entry name" value="UbiA prenyltransferase"/>
    <property type="match status" value="1"/>
</dbReference>
<sequence length="312" mass="33177">MSDVTLSSASDAVIPQDLSEVRDWVTLLKPRVISLVVLTGLVGMLVAPGRLPPALAIATVLCIALGAGAAGAINMWYDRDIDARMKRTAARPIPAGRIEPGAALAYGVALAAASVIILGLATNWVAAGVLALSIGFYVFVYTMWLKRRTSQNIVIGGAAGAFPPVIGWAAVTGGVTLEPLLLFAIIFFWTPPHFWALSLFAHADYERVGVPMLPVTHGARETRRQVLLYTLLLLPLTLTPVLLGFAGWVYAAVAALLGIVFLGHALAVWRDRQDAAGRSLTGDAPARKAFRYSLSYLGLLFIALAVDRVLLG</sequence>
<feature type="transmembrane region" description="Helical" evidence="14">
    <location>
        <begin position="181"/>
        <end position="205"/>
    </location>
</feature>
<dbReference type="NCBIfam" id="TIGR01473">
    <property type="entry name" value="cyoE_ctaB"/>
    <property type="match status" value="1"/>
</dbReference>
<evidence type="ECO:0000256" key="2">
    <source>
        <dbReference type="ARBA" id="ARBA00004919"/>
    </source>
</evidence>
<comment type="miscellaneous">
    <text evidence="14">Carbon 2 of the heme B porphyrin ring is defined according to the Fischer nomenclature.</text>
</comment>
<dbReference type="PANTHER" id="PTHR43448:SF7">
    <property type="entry name" value="4-HYDROXYBENZOATE SOLANESYLTRANSFERASE"/>
    <property type="match status" value="1"/>
</dbReference>
<keyword evidence="6 14" id="KW-0812">Transmembrane</keyword>
<dbReference type="OrthoDB" id="9814417at2"/>
<reference evidence="16" key="1">
    <citation type="submission" date="2018-06" db="EMBL/GenBank/DDBJ databases">
        <authorList>
            <person name="Khan S.A."/>
        </authorList>
    </citation>
    <scope>NUCLEOTIDE SEQUENCE [LARGE SCALE GENOMIC DNA]</scope>
    <source>
        <strain evidence="16">DB-1506</strain>
    </source>
</reference>
<evidence type="ECO:0000256" key="13">
    <source>
        <dbReference type="ARBA" id="ARBA00047690"/>
    </source>
</evidence>
<organism evidence="15 16">
    <name type="scientific">Roseicella frigidaeris</name>
    <dbReference type="NCBI Taxonomy" id="2230885"/>
    <lineage>
        <taxon>Bacteria</taxon>
        <taxon>Pseudomonadati</taxon>
        <taxon>Pseudomonadota</taxon>
        <taxon>Alphaproteobacteria</taxon>
        <taxon>Acetobacterales</taxon>
        <taxon>Roseomonadaceae</taxon>
        <taxon>Roseicella</taxon>
    </lineage>
</organism>
<feature type="transmembrane region" description="Helical" evidence="14">
    <location>
        <begin position="249"/>
        <end position="269"/>
    </location>
</feature>
<dbReference type="EMBL" id="QLIX01000001">
    <property type="protein sequence ID" value="RAI60858.1"/>
    <property type="molecule type" value="Genomic_DNA"/>
</dbReference>
<evidence type="ECO:0000256" key="5">
    <source>
        <dbReference type="ARBA" id="ARBA00022679"/>
    </source>
</evidence>
<dbReference type="FunFam" id="1.10.357.140:FF:000001">
    <property type="entry name" value="Protoheme IX farnesyltransferase"/>
    <property type="match status" value="1"/>
</dbReference>
<dbReference type="InterPro" id="IPR006369">
    <property type="entry name" value="Protohaem_IX_farnesylTrfase"/>
</dbReference>
<keyword evidence="5 14" id="KW-0808">Transferase</keyword>
<accession>A0A327ML22</accession>
<evidence type="ECO:0000256" key="9">
    <source>
        <dbReference type="ARBA" id="ARBA00023136"/>
    </source>
</evidence>
<feature type="transmembrane region" description="Helical" evidence="14">
    <location>
        <begin position="289"/>
        <end position="306"/>
    </location>
</feature>
<keyword evidence="4 14" id="KW-1003">Cell membrane</keyword>
<dbReference type="CDD" id="cd13957">
    <property type="entry name" value="PT_UbiA_Cox10"/>
    <property type="match status" value="1"/>
</dbReference>
<evidence type="ECO:0000256" key="7">
    <source>
        <dbReference type="ARBA" id="ARBA00022989"/>
    </source>
</evidence>
<dbReference type="PROSITE" id="PS00943">
    <property type="entry name" value="UBIA"/>
    <property type="match status" value="1"/>
</dbReference>
<feature type="transmembrane region" description="Helical" evidence="14">
    <location>
        <begin position="98"/>
        <end position="118"/>
    </location>
</feature>
<dbReference type="EC" id="2.5.1.141" evidence="3 14"/>
<feature type="transmembrane region" description="Helical" evidence="14">
    <location>
        <begin position="226"/>
        <end position="243"/>
    </location>
</feature>
<name>A0A327ML22_9PROT</name>
<dbReference type="GO" id="GO:0048034">
    <property type="term" value="P:heme O biosynthetic process"/>
    <property type="evidence" value="ECO:0007669"/>
    <property type="project" value="UniProtKB-UniRule"/>
</dbReference>
<evidence type="ECO:0000256" key="10">
    <source>
        <dbReference type="ARBA" id="ARBA00030253"/>
    </source>
</evidence>
<evidence type="ECO:0000256" key="6">
    <source>
        <dbReference type="ARBA" id="ARBA00022692"/>
    </source>
</evidence>
<evidence type="ECO:0000256" key="4">
    <source>
        <dbReference type="ARBA" id="ARBA00022475"/>
    </source>
</evidence>
<dbReference type="PANTHER" id="PTHR43448">
    <property type="entry name" value="PROTOHEME IX FARNESYLTRANSFERASE, MITOCHONDRIAL"/>
    <property type="match status" value="1"/>
</dbReference>
<gene>
    <name evidence="14" type="primary">ctaB</name>
    <name evidence="15" type="ORF">DOO78_01635</name>
</gene>
<comment type="pathway">
    <text evidence="2 14">Porphyrin-containing compound metabolism; heme O biosynthesis; heme O from protoheme: step 1/1.</text>
</comment>
<dbReference type="RefSeq" id="WP_111467970.1">
    <property type="nucleotide sequence ID" value="NZ_QLIX01000001.1"/>
</dbReference>
<keyword evidence="8 14" id="KW-0350">Heme biosynthesis</keyword>
<comment type="catalytic activity">
    <reaction evidence="13 14">
        <text>heme b + (2E,6E)-farnesyl diphosphate + H2O = Fe(II)-heme o + diphosphate</text>
        <dbReference type="Rhea" id="RHEA:28070"/>
        <dbReference type="ChEBI" id="CHEBI:15377"/>
        <dbReference type="ChEBI" id="CHEBI:33019"/>
        <dbReference type="ChEBI" id="CHEBI:60344"/>
        <dbReference type="ChEBI" id="CHEBI:60530"/>
        <dbReference type="ChEBI" id="CHEBI:175763"/>
        <dbReference type="EC" id="2.5.1.141"/>
    </reaction>
</comment>
<proteinExistence type="inferred from homology"/>
<keyword evidence="9 14" id="KW-0472">Membrane</keyword>
<dbReference type="GO" id="GO:0005886">
    <property type="term" value="C:plasma membrane"/>
    <property type="evidence" value="ECO:0007669"/>
    <property type="project" value="UniProtKB-SubCell"/>
</dbReference>
<feature type="transmembrane region" description="Helical" evidence="14">
    <location>
        <begin position="124"/>
        <end position="141"/>
    </location>
</feature>
<dbReference type="InterPro" id="IPR044878">
    <property type="entry name" value="UbiA_sf"/>
</dbReference>
<feature type="transmembrane region" description="Helical" evidence="14">
    <location>
        <begin position="153"/>
        <end position="175"/>
    </location>
</feature>
<evidence type="ECO:0000313" key="16">
    <source>
        <dbReference type="Proteomes" id="UP000249065"/>
    </source>
</evidence>
<evidence type="ECO:0000256" key="3">
    <source>
        <dbReference type="ARBA" id="ARBA00012292"/>
    </source>
</evidence>
<feature type="transmembrane region" description="Helical" evidence="14">
    <location>
        <begin position="32"/>
        <end position="49"/>
    </location>
</feature>
<keyword evidence="7 14" id="KW-1133">Transmembrane helix</keyword>
<comment type="caution">
    <text evidence="15">The sequence shown here is derived from an EMBL/GenBank/DDBJ whole genome shotgun (WGS) entry which is preliminary data.</text>
</comment>
<dbReference type="InterPro" id="IPR030470">
    <property type="entry name" value="UbiA_prenylTrfase_CS"/>
</dbReference>
<dbReference type="Proteomes" id="UP000249065">
    <property type="component" value="Unassembled WGS sequence"/>
</dbReference>
<dbReference type="UniPathway" id="UPA00834">
    <property type="reaction ID" value="UER00712"/>
</dbReference>
<evidence type="ECO:0000256" key="1">
    <source>
        <dbReference type="ARBA" id="ARBA00004651"/>
    </source>
</evidence>
<comment type="function">
    <text evidence="14">Converts heme B (protoheme IX) to heme O by substitution of the vinyl group on carbon 2 of heme B porphyrin ring with a hydroxyethyl farnesyl side group.</text>
</comment>
<evidence type="ECO:0000256" key="14">
    <source>
        <dbReference type="HAMAP-Rule" id="MF_00154"/>
    </source>
</evidence>
<keyword evidence="16" id="KW-1185">Reference proteome</keyword>
<evidence type="ECO:0000256" key="12">
    <source>
        <dbReference type="ARBA" id="ARBA00042475"/>
    </source>
</evidence>
<dbReference type="Pfam" id="PF01040">
    <property type="entry name" value="UbiA"/>
    <property type="match status" value="1"/>
</dbReference>
<dbReference type="GO" id="GO:0008495">
    <property type="term" value="F:protoheme IX farnesyltransferase activity"/>
    <property type="evidence" value="ECO:0007669"/>
    <property type="project" value="UniProtKB-UniRule"/>
</dbReference>
<dbReference type="NCBIfam" id="NF003349">
    <property type="entry name" value="PRK04375.1-2"/>
    <property type="match status" value="1"/>
</dbReference>
<protein>
    <recommendedName>
        <fullName evidence="11 14">Protoheme IX farnesyltransferase</fullName>
        <ecNumber evidence="3 14">2.5.1.141</ecNumber>
    </recommendedName>
    <alternativeName>
        <fullName evidence="12 14">Heme B farnesyltransferase</fullName>
    </alternativeName>
    <alternativeName>
        <fullName evidence="10 14">Heme O synthase</fullName>
    </alternativeName>
</protein>
<evidence type="ECO:0000256" key="8">
    <source>
        <dbReference type="ARBA" id="ARBA00023133"/>
    </source>
</evidence>
<evidence type="ECO:0000313" key="15">
    <source>
        <dbReference type="EMBL" id="RAI60858.1"/>
    </source>
</evidence>
<feature type="transmembrane region" description="Helical" evidence="14">
    <location>
        <begin position="55"/>
        <end position="77"/>
    </location>
</feature>
<dbReference type="HAMAP" id="MF_00154">
    <property type="entry name" value="CyoE_CtaB"/>
    <property type="match status" value="1"/>
</dbReference>
<dbReference type="InterPro" id="IPR000537">
    <property type="entry name" value="UbiA_prenyltransferase"/>
</dbReference>
<comment type="similarity">
    <text evidence="14">Belongs to the UbiA prenyltransferase family. Protoheme IX farnesyltransferase subfamily.</text>
</comment>
<evidence type="ECO:0000256" key="11">
    <source>
        <dbReference type="ARBA" id="ARBA00040810"/>
    </source>
</evidence>